<dbReference type="Proteomes" id="UP000232688">
    <property type="component" value="Unassembled WGS sequence"/>
</dbReference>
<dbReference type="EMBL" id="LLXH01000996">
    <property type="protein sequence ID" value="PKC61375.1"/>
    <property type="molecule type" value="Genomic_DNA"/>
</dbReference>
<evidence type="ECO:0000313" key="2">
    <source>
        <dbReference type="Proteomes" id="UP000232688"/>
    </source>
</evidence>
<gene>
    <name evidence="1" type="ORF">RhiirA1_466650</name>
</gene>
<proteinExistence type="predicted"/>
<organism evidence="1 2">
    <name type="scientific">Rhizophagus irregularis</name>
    <dbReference type="NCBI Taxonomy" id="588596"/>
    <lineage>
        <taxon>Eukaryota</taxon>
        <taxon>Fungi</taxon>
        <taxon>Fungi incertae sedis</taxon>
        <taxon>Mucoromycota</taxon>
        <taxon>Glomeromycotina</taxon>
        <taxon>Glomeromycetes</taxon>
        <taxon>Glomerales</taxon>
        <taxon>Glomeraceae</taxon>
        <taxon>Rhizophagus</taxon>
    </lineage>
</organism>
<dbReference type="VEuPathDB" id="FungiDB:RhiirA1_466650"/>
<dbReference type="AlphaFoldDB" id="A0A2I1ETN5"/>
<accession>A0A2I1ETN5</accession>
<reference evidence="1 2" key="2">
    <citation type="submission" date="2017-10" db="EMBL/GenBank/DDBJ databases">
        <title>Genome analyses suggest a sexual origin of heterokaryosis in a supposedly ancient asexual fungus.</title>
        <authorList>
            <person name="Corradi N."/>
            <person name="Sedzielewska K."/>
            <person name="Noel J."/>
            <person name="Charron P."/>
            <person name="Farinelli L."/>
            <person name="Marton T."/>
            <person name="Kruger M."/>
            <person name="Pelin A."/>
            <person name="Brachmann A."/>
            <person name="Corradi N."/>
        </authorList>
    </citation>
    <scope>NUCLEOTIDE SEQUENCE [LARGE SCALE GENOMIC DNA]</scope>
    <source>
        <strain evidence="1 2">A1</strain>
    </source>
</reference>
<comment type="caution">
    <text evidence="1">The sequence shown here is derived from an EMBL/GenBank/DDBJ whole genome shotgun (WGS) entry which is preliminary data.</text>
</comment>
<reference evidence="1 2" key="1">
    <citation type="submission" date="2017-10" db="EMBL/GenBank/DDBJ databases">
        <title>Extensive intraspecific genome diversity in a model arbuscular mycorrhizal fungus.</title>
        <authorList>
            <person name="Chen E.C.H."/>
            <person name="Morin E."/>
            <person name="Baudet D."/>
            <person name="Noel J."/>
            <person name="Ndikumana S."/>
            <person name="Charron P."/>
            <person name="St-Onge C."/>
            <person name="Giorgi J."/>
            <person name="Grigoriev I.V."/>
            <person name="Roux C."/>
            <person name="Martin F.M."/>
            <person name="Corradi N."/>
        </authorList>
    </citation>
    <scope>NUCLEOTIDE SEQUENCE [LARGE SCALE GENOMIC DNA]</scope>
    <source>
        <strain evidence="1 2">A1</strain>
    </source>
</reference>
<protein>
    <submittedName>
        <fullName evidence="1">Uncharacterized protein</fullName>
    </submittedName>
</protein>
<evidence type="ECO:0000313" key="1">
    <source>
        <dbReference type="EMBL" id="PKC61375.1"/>
    </source>
</evidence>
<sequence length="57" mass="6667">MNSVQIPYPNHIFSDTELCIFPYNSNVIPTKEAIEEFDTNNKTDSFRVCGFFAIYRK</sequence>
<name>A0A2I1ETN5_9GLOM</name>